<proteinExistence type="predicted"/>
<dbReference type="PROSITE" id="PS51450">
    <property type="entry name" value="LRR"/>
    <property type="match status" value="1"/>
</dbReference>
<feature type="chain" id="PRO_5042517602" evidence="1">
    <location>
        <begin position="25"/>
        <end position="315"/>
    </location>
</feature>
<protein>
    <submittedName>
        <fullName evidence="3">Uncharacterized protein LOC100898672</fullName>
    </submittedName>
</protein>
<gene>
    <name evidence="3" type="primary">LOC100898672</name>
</gene>
<dbReference type="InterPro" id="IPR032675">
    <property type="entry name" value="LRR_dom_sf"/>
</dbReference>
<reference evidence="3" key="1">
    <citation type="submission" date="2025-08" db="UniProtKB">
        <authorList>
            <consortium name="RefSeq"/>
        </authorList>
    </citation>
    <scope>IDENTIFICATION</scope>
</reference>
<dbReference type="RefSeq" id="XP_003738073.1">
    <property type="nucleotide sequence ID" value="XM_003738025.2"/>
</dbReference>
<dbReference type="InterPro" id="IPR001611">
    <property type="entry name" value="Leu-rich_rpt"/>
</dbReference>
<evidence type="ECO:0000313" key="2">
    <source>
        <dbReference type="Proteomes" id="UP000694867"/>
    </source>
</evidence>
<dbReference type="AlphaFoldDB" id="A0AAJ6QN03"/>
<dbReference type="Proteomes" id="UP000694867">
    <property type="component" value="Unplaced"/>
</dbReference>
<feature type="signal peptide" evidence="1">
    <location>
        <begin position="1"/>
        <end position="24"/>
    </location>
</feature>
<dbReference type="GeneID" id="100898672"/>
<dbReference type="Gene3D" id="3.80.10.10">
    <property type="entry name" value="Ribonuclease Inhibitor"/>
    <property type="match status" value="1"/>
</dbReference>
<name>A0AAJ6QN03_9ACAR</name>
<accession>A0AAJ6QN03</accession>
<evidence type="ECO:0000256" key="1">
    <source>
        <dbReference type="SAM" id="SignalP"/>
    </source>
</evidence>
<organism evidence="2 3">
    <name type="scientific">Galendromus occidentalis</name>
    <name type="common">western predatory mite</name>
    <dbReference type="NCBI Taxonomy" id="34638"/>
    <lineage>
        <taxon>Eukaryota</taxon>
        <taxon>Metazoa</taxon>
        <taxon>Ecdysozoa</taxon>
        <taxon>Arthropoda</taxon>
        <taxon>Chelicerata</taxon>
        <taxon>Arachnida</taxon>
        <taxon>Acari</taxon>
        <taxon>Parasitiformes</taxon>
        <taxon>Mesostigmata</taxon>
        <taxon>Gamasina</taxon>
        <taxon>Phytoseioidea</taxon>
        <taxon>Phytoseiidae</taxon>
        <taxon>Typhlodrominae</taxon>
        <taxon>Galendromus</taxon>
    </lineage>
</organism>
<sequence length="315" mass="35503">MEAARVRIVWVVILSAIVLKQMKSSFMKKEVGTCPRPKDLRALGCSCSILPKGSERSFVCNAARWNADTAARFAIIAGYAEKNSFQFRGKLKWETAKSNGSSEELERVITSPFTALCGSNVQSLKLLHFTYAGEPPHCNFASLEFDDVSIDFPTFFSTAKPSQLRVLNQKNFTGLENLSGVKDLRIHNSSLDAYTNFRLMTDLRILAIEASDLQTQRLDFIPKRSNSLHLVQIRDCKIRSISADLWSAAPHLQHLDLANNEIESLPEDPNQRDTRPSLFLAGNPLNCEKLDWTRGRVIRNPTWQADSIPQCYPRN</sequence>
<keyword evidence="2" id="KW-1185">Reference proteome</keyword>
<keyword evidence="1" id="KW-0732">Signal</keyword>
<dbReference type="KEGG" id="goe:100898672"/>
<evidence type="ECO:0000313" key="3">
    <source>
        <dbReference type="RefSeq" id="XP_003738073.1"/>
    </source>
</evidence>
<dbReference type="SUPFAM" id="SSF52058">
    <property type="entry name" value="L domain-like"/>
    <property type="match status" value="1"/>
</dbReference>